<dbReference type="PANTHER" id="PTHR21248:SF22">
    <property type="entry name" value="PHOSPHOLIPASE D"/>
    <property type="match status" value="1"/>
</dbReference>
<accession>A0A1F5BUB1</accession>
<dbReference type="Gene3D" id="3.30.870.10">
    <property type="entry name" value="Endonuclease Chain A"/>
    <property type="match status" value="2"/>
</dbReference>
<dbReference type="PROSITE" id="PS50035">
    <property type="entry name" value="PLD"/>
    <property type="match status" value="2"/>
</dbReference>
<dbReference type="GO" id="GO:0032049">
    <property type="term" value="P:cardiolipin biosynthetic process"/>
    <property type="evidence" value="ECO:0007669"/>
    <property type="project" value="UniProtKB-ARBA"/>
</dbReference>
<evidence type="ECO:0000313" key="3">
    <source>
        <dbReference type="Proteomes" id="UP000176650"/>
    </source>
</evidence>
<dbReference type="CDD" id="cd09112">
    <property type="entry name" value="PLDc_CLS_2"/>
    <property type="match status" value="1"/>
</dbReference>
<dbReference type="GO" id="GO:0030572">
    <property type="term" value="F:phosphatidyltransferase activity"/>
    <property type="evidence" value="ECO:0007669"/>
    <property type="project" value="UniProtKB-ARBA"/>
</dbReference>
<dbReference type="InterPro" id="IPR001736">
    <property type="entry name" value="PLipase_D/transphosphatidylase"/>
</dbReference>
<proteinExistence type="predicted"/>
<dbReference type="CDD" id="cd09110">
    <property type="entry name" value="PLDc_CLS_1"/>
    <property type="match status" value="1"/>
</dbReference>
<reference evidence="2 3" key="1">
    <citation type="journal article" date="2016" name="Nat. Commun.">
        <title>Thousands of microbial genomes shed light on interconnected biogeochemical processes in an aquifer system.</title>
        <authorList>
            <person name="Anantharaman K."/>
            <person name="Brown C.T."/>
            <person name="Hug L.A."/>
            <person name="Sharon I."/>
            <person name="Castelle C.J."/>
            <person name="Probst A.J."/>
            <person name="Thomas B.C."/>
            <person name="Singh A."/>
            <person name="Wilkins M.J."/>
            <person name="Karaoz U."/>
            <person name="Brodie E.L."/>
            <person name="Williams K.H."/>
            <person name="Hubbard S.S."/>
            <person name="Banfield J.F."/>
        </authorList>
    </citation>
    <scope>NUCLEOTIDE SEQUENCE [LARGE SCALE GENOMIC DNA]</scope>
</reference>
<protein>
    <recommendedName>
        <fullName evidence="1">PLD phosphodiesterase domain-containing protein</fullName>
    </recommendedName>
</protein>
<dbReference type="EMBL" id="MEYS01000002">
    <property type="protein sequence ID" value="OGD34189.1"/>
    <property type="molecule type" value="Genomic_DNA"/>
</dbReference>
<dbReference type="Proteomes" id="UP000176650">
    <property type="component" value="Unassembled WGS sequence"/>
</dbReference>
<dbReference type="AlphaFoldDB" id="A0A1F5BUB1"/>
<dbReference type="SMART" id="SM00155">
    <property type="entry name" value="PLDc"/>
    <property type="match status" value="2"/>
</dbReference>
<evidence type="ECO:0000313" key="2">
    <source>
        <dbReference type="EMBL" id="OGD34189.1"/>
    </source>
</evidence>
<dbReference type="SUPFAM" id="SSF56024">
    <property type="entry name" value="Phospholipase D/nuclease"/>
    <property type="match status" value="2"/>
</dbReference>
<feature type="domain" description="PLD phosphodiesterase" evidence="1">
    <location>
        <begin position="90"/>
        <end position="117"/>
    </location>
</feature>
<organism evidence="2 3">
    <name type="scientific">Candidatus Azambacteria bacterium RIFCSPLOWO2_01_FULL_46_25</name>
    <dbReference type="NCBI Taxonomy" id="1797298"/>
    <lineage>
        <taxon>Bacteria</taxon>
        <taxon>Candidatus Azamiibacteriota</taxon>
    </lineage>
</organism>
<gene>
    <name evidence="2" type="ORF">A2988_01790</name>
</gene>
<name>A0A1F5BUB1_9BACT</name>
<dbReference type="Pfam" id="PF13091">
    <property type="entry name" value="PLDc_2"/>
    <property type="match status" value="2"/>
</dbReference>
<feature type="domain" description="PLD phosphodiesterase" evidence="1">
    <location>
        <begin position="258"/>
        <end position="285"/>
    </location>
</feature>
<evidence type="ECO:0000259" key="1">
    <source>
        <dbReference type="PROSITE" id="PS50035"/>
    </source>
</evidence>
<dbReference type="PANTHER" id="PTHR21248">
    <property type="entry name" value="CARDIOLIPIN SYNTHASE"/>
    <property type="match status" value="1"/>
</dbReference>
<dbReference type="PIRSF" id="PIRSF000850">
    <property type="entry name" value="Phospholipase_D_PSS"/>
    <property type="match status" value="1"/>
</dbReference>
<comment type="caution">
    <text evidence="2">The sequence shown here is derived from an EMBL/GenBank/DDBJ whole genome shotgun (WGS) entry which is preliminary data.</text>
</comment>
<dbReference type="InterPro" id="IPR025202">
    <property type="entry name" value="PLD-like_dom"/>
</dbReference>
<dbReference type="STRING" id="1797298.A2988_01790"/>
<sequence>MRYKFYTTSEKAWDGMLEAIRNAKKSIYLEMYIFVDNTPGYDFFEMLKKKAHEGVRVKVIIDSIGSIDLKSQTVNDVRKSGVELLFFSYWLRRAHKKILVVDEKIAFIGGVNIHKVFKKWNDLQVRLEGPIVRSVIHSFARTYALCGGTDTHILGSSRKKNMFSKTKLWILEHWQADDRVLIKKYYRESIHNAQRTIVIVTPYFAPHRWLMGALHQAVIRGVAVHILLPEYTDHWLMDRVNYFYMARLYKLGVVFYLYKEMNHAKAMLIDGREGLVGSNNIDPLSFKYNIETGVFFQEESMVGELKDIIAMWKEKSVVFDLSAKKPLWLDYLVSPLIRLFQSIL</sequence>